<protein>
    <submittedName>
        <fullName evidence="1">Uncharacterized protein</fullName>
    </submittedName>
</protein>
<accession>A0A7I8K3V0</accession>
<keyword evidence="2" id="KW-1185">Reference proteome</keyword>
<organism evidence="1 2">
    <name type="scientific">Spirodela intermedia</name>
    <name type="common">Intermediate duckweed</name>
    <dbReference type="NCBI Taxonomy" id="51605"/>
    <lineage>
        <taxon>Eukaryota</taxon>
        <taxon>Viridiplantae</taxon>
        <taxon>Streptophyta</taxon>
        <taxon>Embryophyta</taxon>
        <taxon>Tracheophyta</taxon>
        <taxon>Spermatophyta</taxon>
        <taxon>Magnoliopsida</taxon>
        <taxon>Liliopsida</taxon>
        <taxon>Araceae</taxon>
        <taxon>Lemnoideae</taxon>
        <taxon>Spirodela</taxon>
    </lineage>
</organism>
<dbReference type="EMBL" id="LR746265">
    <property type="protein sequence ID" value="CAA7390836.1"/>
    <property type="molecule type" value="Genomic_DNA"/>
</dbReference>
<name>A0A7I8K3V0_SPIIN</name>
<reference evidence="1" key="1">
    <citation type="submission" date="2020-02" db="EMBL/GenBank/DDBJ databases">
        <authorList>
            <person name="Scholz U."/>
            <person name="Mascher M."/>
            <person name="Fiebig A."/>
        </authorList>
    </citation>
    <scope>NUCLEOTIDE SEQUENCE</scope>
</reference>
<gene>
    <name evidence="1" type="ORF">SI8410_02002255</name>
</gene>
<evidence type="ECO:0000313" key="1">
    <source>
        <dbReference type="EMBL" id="CAA7390836.1"/>
    </source>
</evidence>
<dbReference type="Proteomes" id="UP000663760">
    <property type="component" value="Chromosome 2"/>
</dbReference>
<sequence length="42" mass="4876">MKRRKGKEVKEKTDNCTMADEYHQLSQKMGSSLNRPIALRPV</sequence>
<proteinExistence type="predicted"/>
<evidence type="ECO:0000313" key="2">
    <source>
        <dbReference type="Proteomes" id="UP000663760"/>
    </source>
</evidence>
<dbReference type="AlphaFoldDB" id="A0A7I8K3V0"/>